<dbReference type="InterPro" id="IPR002921">
    <property type="entry name" value="Fungal_lipase-type"/>
</dbReference>
<evidence type="ECO:0000259" key="1">
    <source>
        <dbReference type="Pfam" id="PF01764"/>
    </source>
</evidence>
<dbReference type="Pfam" id="PF01764">
    <property type="entry name" value="Lipase_3"/>
    <property type="match status" value="1"/>
</dbReference>
<dbReference type="SUPFAM" id="SSF53474">
    <property type="entry name" value="alpha/beta-Hydrolases"/>
    <property type="match status" value="1"/>
</dbReference>
<reference evidence="3" key="1">
    <citation type="submission" date="2022-11" db="UniProtKB">
        <authorList>
            <consortium name="WormBaseParasite"/>
        </authorList>
    </citation>
    <scope>IDENTIFICATION</scope>
</reference>
<sequence>MAVTAFSSVPQKCINDTFEDGELIGQYTVICDKILTDTCSGFLAVSHSDKAIIISFRGTLGDEQLSQEFIDSLIDPLVNFVGGGKINAYFSSAFTKIWNHGMRDAFFASKNKYANYTLWITGHSLGAAMAAIAGGTIVKLGYFPANETIVYTFGEPRVGNKDFAAALDSLLPTIYRVIHAHDMVPHIPLEGVLGYYHHKREVWYNNNMARGDPFIICEEDEDKKCSNSENVLIWSDHDVYFGANIEFALNGCIRL</sequence>
<dbReference type="WBParaSite" id="PSU_v2.g3104.t1">
    <property type="protein sequence ID" value="PSU_v2.g3104.t1"/>
    <property type="gene ID" value="PSU_v2.g3104"/>
</dbReference>
<accession>A0A914YSX6</accession>
<dbReference type="AlphaFoldDB" id="A0A914YSX6"/>
<dbReference type="PANTHER" id="PTHR45908">
    <property type="entry name" value="PROTEIN CBG11750-RELATED"/>
    <property type="match status" value="1"/>
</dbReference>
<organism evidence="2 3">
    <name type="scientific">Panagrolaimus superbus</name>
    <dbReference type="NCBI Taxonomy" id="310955"/>
    <lineage>
        <taxon>Eukaryota</taxon>
        <taxon>Metazoa</taxon>
        <taxon>Ecdysozoa</taxon>
        <taxon>Nematoda</taxon>
        <taxon>Chromadorea</taxon>
        <taxon>Rhabditida</taxon>
        <taxon>Tylenchina</taxon>
        <taxon>Panagrolaimomorpha</taxon>
        <taxon>Panagrolaimoidea</taxon>
        <taxon>Panagrolaimidae</taxon>
        <taxon>Panagrolaimus</taxon>
    </lineage>
</organism>
<evidence type="ECO:0000313" key="3">
    <source>
        <dbReference type="WBParaSite" id="PSU_v2.g3104.t1"/>
    </source>
</evidence>
<proteinExistence type="predicted"/>
<dbReference type="Gene3D" id="3.40.50.1820">
    <property type="entry name" value="alpha/beta hydrolase"/>
    <property type="match status" value="1"/>
</dbReference>
<keyword evidence="2" id="KW-1185">Reference proteome</keyword>
<dbReference type="CDD" id="cd00519">
    <property type="entry name" value="Lipase_3"/>
    <property type="match status" value="1"/>
</dbReference>
<feature type="domain" description="Fungal lipase-type" evidence="1">
    <location>
        <begin position="53"/>
        <end position="190"/>
    </location>
</feature>
<name>A0A914YSX6_9BILA</name>
<evidence type="ECO:0000313" key="2">
    <source>
        <dbReference type="Proteomes" id="UP000887577"/>
    </source>
</evidence>
<dbReference type="InterPro" id="IPR029058">
    <property type="entry name" value="AB_hydrolase_fold"/>
</dbReference>
<dbReference type="Proteomes" id="UP000887577">
    <property type="component" value="Unplaced"/>
</dbReference>
<protein>
    <submittedName>
        <fullName evidence="3">Fungal lipase-like domain-containing protein</fullName>
    </submittedName>
</protein>
<dbReference type="GO" id="GO:0006629">
    <property type="term" value="P:lipid metabolic process"/>
    <property type="evidence" value="ECO:0007669"/>
    <property type="project" value="InterPro"/>
</dbReference>